<evidence type="ECO:0000256" key="1">
    <source>
        <dbReference type="ARBA" id="ARBA00023125"/>
    </source>
</evidence>
<accession>A0ABV3WYV1</accession>
<reference evidence="3 4" key="1">
    <citation type="submission" date="2024-01" db="EMBL/GenBank/DDBJ databases">
        <title>New evidence supports the origin of RcGTA from prophage.</title>
        <authorList>
            <person name="Xu Y."/>
            <person name="Liu B."/>
            <person name="Chen F."/>
        </authorList>
    </citation>
    <scope>NUCLEOTIDE SEQUENCE [LARGE SCALE GENOMIC DNA]</scope>
    <source>
        <strain evidence="3 4">CBW1107-2</strain>
    </source>
</reference>
<dbReference type="SUPFAM" id="SSF46955">
    <property type="entry name" value="Putative DNA-binding domain"/>
    <property type="match status" value="1"/>
</dbReference>
<evidence type="ECO:0000313" key="4">
    <source>
        <dbReference type="Proteomes" id="UP001559025"/>
    </source>
</evidence>
<dbReference type="PRINTS" id="PR00040">
    <property type="entry name" value="HTHMERR"/>
</dbReference>
<comment type="caution">
    <text evidence="3">The sequence shown here is derived from an EMBL/GenBank/DDBJ whole genome shotgun (WGS) entry which is preliminary data.</text>
</comment>
<keyword evidence="1" id="KW-0238">DNA-binding</keyword>
<dbReference type="Gene3D" id="1.10.1660.10">
    <property type="match status" value="1"/>
</dbReference>
<dbReference type="PANTHER" id="PTHR30204:SF92">
    <property type="entry name" value="HTH-TYPE TRANSCRIPTIONAL REGULATOR ZNTR"/>
    <property type="match status" value="1"/>
</dbReference>
<evidence type="ECO:0000259" key="2">
    <source>
        <dbReference type="PROSITE" id="PS50937"/>
    </source>
</evidence>
<evidence type="ECO:0000313" key="3">
    <source>
        <dbReference type="EMBL" id="MEX4009865.1"/>
    </source>
</evidence>
<gene>
    <name evidence="3" type="ORF">V1479_21340</name>
</gene>
<proteinExistence type="predicted"/>
<dbReference type="Proteomes" id="UP001559025">
    <property type="component" value="Unassembled WGS sequence"/>
</dbReference>
<dbReference type="RefSeq" id="WP_368804657.1">
    <property type="nucleotide sequence ID" value="NZ_JAZHFV010000007.1"/>
</dbReference>
<dbReference type="PANTHER" id="PTHR30204">
    <property type="entry name" value="REDOX-CYCLING DRUG-SENSING TRANSCRIPTIONAL ACTIVATOR SOXR"/>
    <property type="match status" value="1"/>
</dbReference>
<dbReference type="EMBL" id="JAZHFV010000007">
    <property type="protein sequence ID" value="MEX4009865.1"/>
    <property type="molecule type" value="Genomic_DNA"/>
</dbReference>
<feature type="domain" description="HTH merR-type" evidence="2">
    <location>
        <begin position="5"/>
        <end position="74"/>
    </location>
</feature>
<protein>
    <submittedName>
        <fullName evidence="3">Helix-turn-helix domain-containing protein</fullName>
    </submittedName>
</protein>
<name>A0ABV3WYV1_9HYPH</name>
<dbReference type="SMART" id="SM00422">
    <property type="entry name" value="HTH_MERR"/>
    <property type="match status" value="1"/>
</dbReference>
<dbReference type="InterPro" id="IPR047057">
    <property type="entry name" value="MerR_fam"/>
</dbReference>
<dbReference type="PROSITE" id="PS50937">
    <property type="entry name" value="HTH_MERR_2"/>
    <property type="match status" value="1"/>
</dbReference>
<keyword evidence="4" id="KW-1185">Reference proteome</keyword>
<dbReference type="CDD" id="cd04785">
    <property type="entry name" value="HTH_CadR-PbrR-like"/>
    <property type="match status" value="1"/>
</dbReference>
<dbReference type="Pfam" id="PF13411">
    <property type="entry name" value="MerR_1"/>
    <property type="match status" value="1"/>
</dbReference>
<dbReference type="InterPro" id="IPR000551">
    <property type="entry name" value="MerR-type_HTH_dom"/>
</dbReference>
<dbReference type="PROSITE" id="PS00552">
    <property type="entry name" value="HTH_MERR_1"/>
    <property type="match status" value="1"/>
</dbReference>
<organism evidence="3 4">
    <name type="scientific">Neoaquamicrobium sediminum</name>
    <dbReference type="NCBI Taxonomy" id="1849104"/>
    <lineage>
        <taxon>Bacteria</taxon>
        <taxon>Pseudomonadati</taxon>
        <taxon>Pseudomonadota</taxon>
        <taxon>Alphaproteobacteria</taxon>
        <taxon>Hyphomicrobiales</taxon>
        <taxon>Phyllobacteriaceae</taxon>
        <taxon>Neoaquamicrobium</taxon>
    </lineage>
</organism>
<dbReference type="InterPro" id="IPR009061">
    <property type="entry name" value="DNA-bd_dom_put_sf"/>
</dbReference>
<sequence length="144" mass="16326">MGARTYSIGEAARESGVKVPTIRYYEEIGLLPRIARSDGNRRFYDRSDLRRLSFIRHARELGFEVEAIRTLLRLQDHPDESCDAADSIATARLADVELRIASLQLLRAELEKMIRQCASGRIGECRVIETLADSSHQQGRLIEP</sequence>